<dbReference type="GO" id="GO:0046872">
    <property type="term" value="F:metal ion binding"/>
    <property type="evidence" value="ECO:0007669"/>
    <property type="project" value="UniProtKB-KW"/>
</dbReference>
<comment type="similarity">
    <text evidence="1 7">Belongs to the polypeptide deformylase family.</text>
</comment>
<sequence>MAMGLARNAAARGVFVLLALLVGACAHTLVHGSGAPRAVAARPLRPRCAAALDVSTEPAATAEEVDPGEVAGLRVLKYPHPQLRAPNAEVSTFDDELRDLSRRMFRMMYASKGVGLAAPQVGVNKRLLVFNPEGDERKMSAECVLVNPTIVERAEGTELDDEGCLSFPGFGAKVTRAKWVKVKALNLKGKPFTKKYAGWEARIFQHEYDHLDGTLYVDRLDAGERSAVQPELDRLVALHGPGGAL</sequence>
<dbReference type="Proteomes" id="UP000751190">
    <property type="component" value="Unassembled WGS sequence"/>
</dbReference>
<dbReference type="FunFam" id="3.90.45.10:FF:000005">
    <property type="entry name" value="Peptide deformylase"/>
    <property type="match status" value="1"/>
</dbReference>
<dbReference type="Gene3D" id="3.90.45.10">
    <property type="entry name" value="Peptide deformylase"/>
    <property type="match status" value="1"/>
</dbReference>
<dbReference type="Pfam" id="PF01327">
    <property type="entry name" value="Pep_deformylase"/>
    <property type="match status" value="1"/>
</dbReference>
<dbReference type="OrthoDB" id="276063at2759"/>
<evidence type="ECO:0000256" key="6">
    <source>
        <dbReference type="ARBA" id="ARBA00023004"/>
    </source>
</evidence>
<evidence type="ECO:0000256" key="8">
    <source>
        <dbReference type="SAM" id="SignalP"/>
    </source>
</evidence>
<dbReference type="NCBIfam" id="NF001159">
    <property type="entry name" value="PRK00150.1-3"/>
    <property type="match status" value="1"/>
</dbReference>
<dbReference type="GO" id="GO:0006412">
    <property type="term" value="P:translation"/>
    <property type="evidence" value="ECO:0007669"/>
    <property type="project" value="UniProtKB-KW"/>
</dbReference>
<evidence type="ECO:0000256" key="4">
    <source>
        <dbReference type="ARBA" id="ARBA00022801"/>
    </source>
</evidence>
<dbReference type="InterPro" id="IPR036821">
    <property type="entry name" value="Peptide_deformylase_sf"/>
</dbReference>
<proteinExistence type="inferred from homology"/>
<dbReference type="PRINTS" id="PR01576">
    <property type="entry name" value="PDEFORMYLASE"/>
</dbReference>
<name>A0A8J6CDU3_DIALT</name>
<dbReference type="InterPro" id="IPR023635">
    <property type="entry name" value="Peptide_deformylase"/>
</dbReference>
<dbReference type="SUPFAM" id="SSF56420">
    <property type="entry name" value="Peptide deformylase"/>
    <property type="match status" value="1"/>
</dbReference>
<gene>
    <name evidence="9" type="ORF">KFE25_007487</name>
</gene>
<dbReference type="HAMAP" id="MF_00163">
    <property type="entry name" value="Pep_deformylase"/>
    <property type="match status" value="1"/>
</dbReference>
<keyword evidence="4 7" id="KW-0378">Hydrolase</keyword>
<dbReference type="PANTHER" id="PTHR10458">
    <property type="entry name" value="PEPTIDE DEFORMYLASE"/>
    <property type="match status" value="1"/>
</dbReference>
<organism evidence="9 10">
    <name type="scientific">Diacronema lutheri</name>
    <name type="common">Unicellular marine alga</name>
    <name type="synonym">Monochrysis lutheri</name>
    <dbReference type="NCBI Taxonomy" id="2081491"/>
    <lineage>
        <taxon>Eukaryota</taxon>
        <taxon>Haptista</taxon>
        <taxon>Haptophyta</taxon>
        <taxon>Pavlovophyceae</taxon>
        <taxon>Pavlovales</taxon>
        <taxon>Pavlovaceae</taxon>
        <taxon>Diacronema</taxon>
    </lineage>
</organism>
<dbReference type="PANTHER" id="PTHR10458:SF22">
    <property type="entry name" value="PEPTIDE DEFORMYLASE"/>
    <property type="match status" value="1"/>
</dbReference>
<dbReference type="PROSITE" id="PS51257">
    <property type="entry name" value="PROKAR_LIPOPROTEIN"/>
    <property type="match status" value="1"/>
</dbReference>
<evidence type="ECO:0000256" key="3">
    <source>
        <dbReference type="ARBA" id="ARBA00022723"/>
    </source>
</evidence>
<dbReference type="AlphaFoldDB" id="A0A8J6CDU3"/>
<evidence type="ECO:0000256" key="2">
    <source>
        <dbReference type="ARBA" id="ARBA00012175"/>
    </source>
</evidence>
<dbReference type="GO" id="GO:0042586">
    <property type="term" value="F:peptide deformylase activity"/>
    <property type="evidence" value="ECO:0007669"/>
    <property type="project" value="UniProtKB-EC"/>
</dbReference>
<protein>
    <recommendedName>
        <fullName evidence="2 7">Peptide deformylase</fullName>
        <ecNumber evidence="2 7">3.5.1.88</ecNumber>
    </recommendedName>
</protein>
<accession>A0A8J6CDU3</accession>
<reference evidence="9" key="1">
    <citation type="submission" date="2021-05" db="EMBL/GenBank/DDBJ databases">
        <title>The genome of the haptophyte Pavlova lutheri (Diacronema luteri, Pavlovales) - a model for lipid biosynthesis in eukaryotic algae.</title>
        <authorList>
            <person name="Hulatt C.J."/>
            <person name="Posewitz M.C."/>
        </authorList>
    </citation>
    <scope>NUCLEOTIDE SEQUENCE</scope>
    <source>
        <strain evidence="9">NIVA-4/92</strain>
    </source>
</reference>
<keyword evidence="8" id="KW-0732">Signal</keyword>
<comment type="caution">
    <text evidence="9">The sequence shown here is derived from an EMBL/GenBank/DDBJ whole genome shotgun (WGS) entry which is preliminary data.</text>
</comment>
<dbReference type="NCBIfam" id="TIGR00079">
    <property type="entry name" value="pept_deformyl"/>
    <property type="match status" value="1"/>
</dbReference>
<keyword evidence="6" id="KW-0408">Iron</keyword>
<comment type="function">
    <text evidence="7">Removes the formyl group from the N-terminal Met of newly synthesized proteins.</text>
</comment>
<comment type="catalytic activity">
    <reaction evidence="7">
        <text>N-terminal N-formyl-L-methionyl-[peptide] + H2O = N-terminal L-methionyl-[peptide] + formate</text>
        <dbReference type="Rhea" id="RHEA:24420"/>
        <dbReference type="Rhea" id="RHEA-COMP:10639"/>
        <dbReference type="Rhea" id="RHEA-COMP:10640"/>
        <dbReference type="ChEBI" id="CHEBI:15377"/>
        <dbReference type="ChEBI" id="CHEBI:15740"/>
        <dbReference type="ChEBI" id="CHEBI:49298"/>
        <dbReference type="ChEBI" id="CHEBI:64731"/>
        <dbReference type="EC" id="3.5.1.88"/>
    </reaction>
</comment>
<evidence type="ECO:0000313" key="10">
    <source>
        <dbReference type="Proteomes" id="UP000751190"/>
    </source>
</evidence>
<feature type="signal peptide" evidence="8">
    <location>
        <begin position="1"/>
        <end position="26"/>
    </location>
</feature>
<feature type="chain" id="PRO_5035174659" description="Peptide deformylase" evidence="8">
    <location>
        <begin position="27"/>
        <end position="245"/>
    </location>
</feature>
<evidence type="ECO:0000313" key="9">
    <source>
        <dbReference type="EMBL" id="KAG8468969.1"/>
    </source>
</evidence>
<dbReference type="EMBL" id="JAGTXO010000003">
    <property type="protein sequence ID" value="KAG8468969.1"/>
    <property type="molecule type" value="Genomic_DNA"/>
</dbReference>
<dbReference type="EC" id="3.5.1.88" evidence="2 7"/>
<evidence type="ECO:0000256" key="7">
    <source>
        <dbReference type="RuleBase" id="RU362111"/>
    </source>
</evidence>
<dbReference type="CDD" id="cd00487">
    <property type="entry name" value="Pep_deformylase"/>
    <property type="match status" value="1"/>
</dbReference>
<keyword evidence="3 7" id="KW-0479">Metal-binding</keyword>
<keyword evidence="10" id="KW-1185">Reference proteome</keyword>
<evidence type="ECO:0000256" key="1">
    <source>
        <dbReference type="ARBA" id="ARBA00010759"/>
    </source>
</evidence>
<evidence type="ECO:0000256" key="5">
    <source>
        <dbReference type="ARBA" id="ARBA00022917"/>
    </source>
</evidence>
<keyword evidence="5 7" id="KW-0648">Protein biosynthesis</keyword>